<comment type="similarity">
    <text evidence="2">Belongs to the HAK/KUP transporter (TC 2.A.72.3) family.</text>
</comment>
<dbReference type="InterPro" id="IPR003855">
    <property type="entry name" value="K+_transporter"/>
</dbReference>
<sequence length="311" mass="34458">MNLKGPAMDLETSLHHNDVKKEYWRTILTLAYQSLGVVYGDLSTSPLYVYQSTFAEDIVHSETNEEIYGVLSFVFWTLTLVPPLKYIFIVLKADDNGVGGDGILTPCYFRNQWRDDIVRDYKESCLPVFAIPFGTQSNNLAEAKALKFGVQWCFAEISGASSTNSNTNLLQNTPIVGARLPVVGNIICSRMSNQGATDAAGFKLDDEANSQFNSNNDCKRRKDGEDPEVKFLLFAEGTTKYSISSILITRKPLVVGCNTCDGAVEASVSDAGQIQNTFNSTIVLLFMIVFHRYECVVDLEGTTICFNVQEI</sequence>
<feature type="domain" description="K+ potassium transporter integral membrane" evidence="3">
    <location>
        <begin position="30"/>
        <end position="101"/>
    </location>
</feature>
<name>A0ABS8UQH9_DATST</name>
<dbReference type="EMBL" id="JACEIK010002277">
    <property type="protein sequence ID" value="MCD9560156.1"/>
    <property type="molecule type" value="Genomic_DNA"/>
</dbReference>
<gene>
    <name evidence="4" type="ORF">HAX54_018637</name>
</gene>
<dbReference type="Pfam" id="PF02705">
    <property type="entry name" value="K_trans"/>
    <property type="match status" value="1"/>
</dbReference>
<evidence type="ECO:0000256" key="1">
    <source>
        <dbReference type="ARBA" id="ARBA00004651"/>
    </source>
</evidence>
<protein>
    <recommendedName>
        <fullName evidence="3">K+ potassium transporter integral membrane domain-containing protein</fullName>
    </recommendedName>
</protein>
<dbReference type="InterPro" id="IPR053951">
    <property type="entry name" value="K_trans_N"/>
</dbReference>
<reference evidence="4 5" key="1">
    <citation type="journal article" date="2021" name="BMC Genomics">
        <title>Datura genome reveals duplications of psychoactive alkaloid biosynthetic genes and high mutation rate following tissue culture.</title>
        <authorList>
            <person name="Rajewski A."/>
            <person name="Carter-House D."/>
            <person name="Stajich J."/>
            <person name="Litt A."/>
        </authorList>
    </citation>
    <scope>NUCLEOTIDE SEQUENCE [LARGE SCALE GENOMIC DNA]</scope>
    <source>
        <strain evidence="4">AR-01</strain>
    </source>
</reference>
<proteinExistence type="inferred from homology"/>
<comment type="subcellular location">
    <subcellularLocation>
        <location evidence="1">Cell membrane</location>
        <topology evidence="1">Multi-pass membrane protein</topology>
    </subcellularLocation>
</comment>
<dbReference type="Proteomes" id="UP000823775">
    <property type="component" value="Unassembled WGS sequence"/>
</dbReference>
<evidence type="ECO:0000313" key="5">
    <source>
        <dbReference type="Proteomes" id="UP000823775"/>
    </source>
</evidence>
<organism evidence="4 5">
    <name type="scientific">Datura stramonium</name>
    <name type="common">Jimsonweed</name>
    <name type="synonym">Common thornapple</name>
    <dbReference type="NCBI Taxonomy" id="4076"/>
    <lineage>
        <taxon>Eukaryota</taxon>
        <taxon>Viridiplantae</taxon>
        <taxon>Streptophyta</taxon>
        <taxon>Embryophyta</taxon>
        <taxon>Tracheophyta</taxon>
        <taxon>Spermatophyta</taxon>
        <taxon>Magnoliopsida</taxon>
        <taxon>eudicotyledons</taxon>
        <taxon>Gunneridae</taxon>
        <taxon>Pentapetalae</taxon>
        <taxon>asterids</taxon>
        <taxon>lamiids</taxon>
        <taxon>Solanales</taxon>
        <taxon>Solanaceae</taxon>
        <taxon>Solanoideae</taxon>
        <taxon>Datureae</taxon>
        <taxon>Datura</taxon>
    </lineage>
</organism>
<comment type="caution">
    <text evidence="4">The sequence shown here is derived from an EMBL/GenBank/DDBJ whole genome shotgun (WGS) entry which is preliminary data.</text>
</comment>
<keyword evidence="5" id="KW-1185">Reference proteome</keyword>
<dbReference type="PANTHER" id="PTHR30540:SF98">
    <property type="entry name" value="POTASSIUM TRANSPORTER 6"/>
    <property type="match status" value="1"/>
</dbReference>
<dbReference type="PANTHER" id="PTHR30540">
    <property type="entry name" value="OSMOTIC STRESS POTASSIUM TRANSPORTER"/>
    <property type="match status" value="1"/>
</dbReference>
<evidence type="ECO:0000259" key="3">
    <source>
        <dbReference type="Pfam" id="PF02705"/>
    </source>
</evidence>
<evidence type="ECO:0000313" key="4">
    <source>
        <dbReference type="EMBL" id="MCD9560156.1"/>
    </source>
</evidence>
<evidence type="ECO:0000256" key="2">
    <source>
        <dbReference type="ARBA" id="ARBA00008440"/>
    </source>
</evidence>
<accession>A0ABS8UQH9</accession>